<evidence type="ECO:0000313" key="2">
    <source>
        <dbReference type="Proteomes" id="UP001281761"/>
    </source>
</evidence>
<gene>
    <name evidence="1" type="ORF">BLNAU_15643</name>
</gene>
<evidence type="ECO:0000313" key="1">
    <source>
        <dbReference type="EMBL" id="KAK2949447.1"/>
    </source>
</evidence>
<sequence>MTFSVVEGNESSQARSEDVALLYVERNEKLIKAMDHRRKRRTIWDFSRDYSNALLRESLNLLEEHSSAFHGAGNANKSRGILFSFTKVIPGHWFVNRDIHLKRRELIKKTQYPAIWS</sequence>
<keyword evidence="2" id="KW-1185">Reference proteome</keyword>
<protein>
    <submittedName>
        <fullName evidence="1">Uncharacterized protein</fullName>
    </submittedName>
</protein>
<dbReference type="Proteomes" id="UP001281761">
    <property type="component" value="Unassembled WGS sequence"/>
</dbReference>
<name>A0ABQ9XA85_9EUKA</name>
<dbReference type="EMBL" id="JARBJD010000156">
    <property type="protein sequence ID" value="KAK2949447.1"/>
    <property type="molecule type" value="Genomic_DNA"/>
</dbReference>
<proteinExistence type="predicted"/>
<reference evidence="1 2" key="1">
    <citation type="journal article" date="2022" name="bioRxiv">
        <title>Genomics of Preaxostyla Flagellates Illuminates Evolutionary Transitions and the Path Towards Mitochondrial Loss.</title>
        <authorList>
            <person name="Novak L.V.F."/>
            <person name="Treitli S.C."/>
            <person name="Pyrih J."/>
            <person name="Halakuc P."/>
            <person name="Pipaliya S.V."/>
            <person name="Vacek V."/>
            <person name="Brzon O."/>
            <person name="Soukal P."/>
            <person name="Eme L."/>
            <person name="Dacks J.B."/>
            <person name="Karnkowska A."/>
            <person name="Elias M."/>
            <person name="Hampl V."/>
        </authorList>
    </citation>
    <scope>NUCLEOTIDE SEQUENCE [LARGE SCALE GENOMIC DNA]</scope>
    <source>
        <strain evidence="1">NAU3</strain>
        <tissue evidence="1">Gut</tissue>
    </source>
</reference>
<organism evidence="1 2">
    <name type="scientific">Blattamonas nauphoetae</name>
    <dbReference type="NCBI Taxonomy" id="2049346"/>
    <lineage>
        <taxon>Eukaryota</taxon>
        <taxon>Metamonada</taxon>
        <taxon>Preaxostyla</taxon>
        <taxon>Oxymonadida</taxon>
        <taxon>Blattamonas</taxon>
    </lineage>
</organism>
<comment type="caution">
    <text evidence="1">The sequence shown here is derived from an EMBL/GenBank/DDBJ whole genome shotgun (WGS) entry which is preliminary data.</text>
</comment>
<accession>A0ABQ9XA85</accession>